<dbReference type="HOGENOM" id="CLU_2682336_0_0_6"/>
<dbReference type="AlphaFoldDB" id="E1SNC8"/>
<gene>
    <name evidence="1" type="ordered locus">Fbal_0413</name>
</gene>
<keyword evidence="2" id="KW-1185">Reference proteome</keyword>
<organism evidence="1 2">
    <name type="scientific">Ferrimonas balearica (strain DSM 9799 / CCM 4581 / KCTC 23876 / PAT)</name>
    <dbReference type="NCBI Taxonomy" id="550540"/>
    <lineage>
        <taxon>Bacteria</taxon>
        <taxon>Pseudomonadati</taxon>
        <taxon>Pseudomonadota</taxon>
        <taxon>Gammaproteobacteria</taxon>
        <taxon>Alteromonadales</taxon>
        <taxon>Ferrimonadaceae</taxon>
        <taxon>Ferrimonas</taxon>
    </lineage>
</organism>
<accession>E1SNC8</accession>
<reference evidence="1 2" key="1">
    <citation type="journal article" date="2010" name="Stand. Genomic Sci.">
        <title>Complete genome sequence of Ferrimonas balearica type strain (PAT).</title>
        <authorList>
            <person name="Nolan M."/>
            <person name="Sikorski J."/>
            <person name="Davenport K."/>
            <person name="Lucas S."/>
            <person name="Glavina Del Rio T."/>
            <person name="Tice H."/>
            <person name="Cheng J."/>
            <person name="Goodwin L."/>
            <person name="Pitluck S."/>
            <person name="Liolios K."/>
            <person name="Ivanova N."/>
            <person name="Mavromatis K."/>
            <person name="Ovchinnikova G."/>
            <person name="Pati A."/>
            <person name="Chen A."/>
            <person name="Palaniappan K."/>
            <person name="Land M."/>
            <person name="Hauser L."/>
            <person name="Chang Y."/>
            <person name="Jeffries C."/>
            <person name="Tapia R."/>
            <person name="Brettin T."/>
            <person name="Detter J."/>
            <person name="Han C."/>
            <person name="Yasawong M."/>
            <person name="Rohde M."/>
            <person name="Tindall B."/>
            <person name="Goker M."/>
            <person name="Woyke T."/>
            <person name="Bristow J."/>
            <person name="Eisen J."/>
            <person name="Markowitz V."/>
            <person name="Hugenholtz P."/>
            <person name="Kyrpides N."/>
            <person name="Klenk H."/>
            <person name="Lapidus A."/>
        </authorList>
    </citation>
    <scope>NUCLEOTIDE SEQUENCE [LARGE SCALE GENOMIC DNA]</scope>
    <source>
        <strain evidence="2">DSM 9799 / CCM 4581 / KCTC 23876 / PAT</strain>
    </source>
</reference>
<dbReference type="STRING" id="550540.Fbal_0413"/>
<dbReference type="EMBL" id="CP002209">
    <property type="protein sequence ID" value="ADN74627.1"/>
    <property type="molecule type" value="Genomic_DNA"/>
</dbReference>
<dbReference type="Proteomes" id="UP000006683">
    <property type="component" value="Chromosome"/>
</dbReference>
<name>E1SNC8_FERBD</name>
<dbReference type="KEGG" id="fbl:Fbal_0413"/>
<protein>
    <submittedName>
        <fullName evidence="1">Uncharacterized protein</fullName>
    </submittedName>
</protein>
<evidence type="ECO:0000313" key="2">
    <source>
        <dbReference type="Proteomes" id="UP000006683"/>
    </source>
</evidence>
<evidence type="ECO:0000313" key="1">
    <source>
        <dbReference type="EMBL" id="ADN74627.1"/>
    </source>
</evidence>
<sequence length="74" mass="8225">MKSCECGCGEYTAGGKFRPGHDQKLRSRLEAKTGDLLGMRNLVESAFAYSQGQMSESDFLSHVRSVFAQQHTPR</sequence>
<proteinExistence type="predicted"/>